<evidence type="ECO:0000313" key="2">
    <source>
        <dbReference type="Proteomes" id="UP000829476"/>
    </source>
</evidence>
<sequence>MNMNIFYKRSILLFVLLISFSVFSQEILTKRIEKNYEMTNAGELHLNNKYGNVSITGWKKNSIEIVVEVKVTSKKAEDAKSLLNRIKPDFRTATNYVNVTSEVAEKNENLFSRYFNKVNPFEFDKTNIEINYTVYLPENAEIEITNKFGDVMVEDWTGKLKAEIEHGDLWINSSIVIADVEMKFGKLRAKTMTYGTIHMKNGSIKIEGSQDLMLRTSGTDIQIDKVNNLKLYSSKDEVVIDYLGNINGTVDFSDMQVNEMDNDVYLEMKVTNLRILKMNRSDATVNINQESSDISIYISGLSFKFDAVLEEGLLRLPKTFTDVKSELVDKGNRIRNIYASYGNDLQGAFSFTGKKGVITLKE</sequence>
<evidence type="ECO:0000313" key="1">
    <source>
        <dbReference type="EMBL" id="UNY99030.1"/>
    </source>
</evidence>
<protein>
    <recommendedName>
        <fullName evidence="3">Adhesin domain-containing protein</fullName>
    </recommendedName>
</protein>
<dbReference type="EMBL" id="CP094326">
    <property type="protein sequence ID" value="UNY99030.1"/>
    <property type="molecule type" value="Genomic_DNA"/>
</dbReference>
<dbReference type="Proteomes" id="UP000829476">
    <property type="component" value="Chromosome"/>
</dbReference>
<reference evidence="1 2" key="1">
    <citation type="journal article" date="2018" name="Int. J. Syst. Evol. Microbiol.">
        <title>Zhouia spongiae sp. nov., isolated from a marine sponge.</title>
        <authorList>
            <person name="Zhuang L."/>
            <person name="Lin B."/>
            <person name="Qin F."/>
            <person name="Luo L."/>
        </authorList>
    </citation>
    <scope>NUCLEOTIDE SEQUENCE [LARGE SCALE GENOMIC DNA]</scope>
    <source>
        <strain evidence="1 2">HN-Y44</strain>
    </source>
</reference>
<keyword evidence="2" id="KW-1185">Reference proteome</keyword>
<evidence type="ECO:0008006" key="3">
    <source>
        <dbReference type="Google" id="ProtNLM"/>
    </source>
</evidence>
<dbReference type="RefSeq" id="WP_242937432.1">
    <property type="nucleotide sequence ID" value="NZ_CP094326.1"/>
</dbReference>
<organism evidence="1 2">
    <name type="scientific">Zhouia spongiae</name>
    <dbReference type="NCBI Taxonomy" id="2202721"/>
    <lineage>
        <taxon>Bacteria</taxon>
        <taxon>Pseudomonadati</taxon>
        <taxon>Bacteroidota</taxon>
        <taxon>Flavobacteriia</taxon>
        <taxon>Flavobacteriales</taxon>
        <taxon>Flavobacteriaceae</taxon>
        <taxon>Zhouia</taxon>
    </lineage>
</organism>
<proteinExistence type="predicted"/>
<accession>A0ABY3YMI0</accession>
<gene>
    <name evidence="1" type="ORF">MQE36_01455</name>
</gene>
<name>A0ABY3YMI0_9FLAO</name>